<evidence type="ECO:0000256" key="3">
    <source>
        <dbReference type="SAM" id="MobiDB-lite"/>
    </source>
</evidence>
<feature type="compositionally biased region" description="Basic and acidic residues" evidence="3">
    <location>
        <begin position="316"/>
        <end position="327"/>
    </location>
</feature>
<dbReference type="GO" id="GO:0031491">
    <property type="term" value="F:nucleosome binding"/>
    <property type="evidence" value="ECO:0007669"/>
    <property type="project" value="TreeGrafter"/>
</dbReference>
<proteinExistence type="predicted"/>
<evidence type="ECO:0000313" key="5">
    <source>
        <dbReference type="Proteomes" id="UP001174909"/>
    </source>
</evidence>
<evidence type="ECO:0000313" key="4">
    <source>
        <dbReference type="EMBL" id="CAI8055446.1"/>
    </source>
</evidence>
<protein>
    <submittedName>
        <fullName evidence="4">Calcineurin-binding protein cabin-1</fullName>
    </submittedName>
</protein>
<dbReference type="GO" id="GO:0006325">
    <property type="term" value="P:chromatin organization"/>
    <property type="evidence" value="ECO:0007669"/>
    <property type="project" value="InterPro"/>
</dbReference>
<dbReference type="EMBL" id="CASHTH010004282">
    <property type="protein sequence ID" value="CAI8055446.1"/>
    <property type="molecule type" value="Genomic_DNA"/>
</dbReference>
<dbReference type="SUPFAM" id="SSF48452">
    <property type="entry name" value="TPR-like"/>
    <property type="match status" value="1"/>
</dbReference>
<reference evidence="4" key="1">
    <citation type="submission" date="2023-03" db="EMBL/GenBank/DDBJ databases">
        <authorList>
            <person name="Steffen K."/>
            <person name="Cardenas P."/>
        </authorList>
    </citation>
    <scope>NUCLEOTIDE SEQUENCE</scope>
</reference>
<dbReference type="AlphaFoldDB" id="A0AA35TYN0"/>
<feature type="region of interest" description="Disordered" evidence="3">
    <location>
        <begin position="1"/>
        <end position="31"/>
    </location>
</feature>
<comment type="subcellular location">
    <subcellularLocation>
        <location evidence="1">Nucleus</location>
    </subcellularLocation>
</comment>
<dbReference type="GO" id="GO:0005634">
    <property type="term" value="C:nucleus"/>
    <property type="evidence" value="ECO:0007669"/>
    <property type="project" value="UniProtKB-SubCell"/>
</dbReference>
<dbReference type="PANTHER" id="PTHR15502:SF7">
    <property type="entry name" value="CALCINEURIN-BINDING PROTEIN CABIN-1"/>
    <property type="match status" value="1"/>
</dbReference>
<evidence type="ECO:0000256" key="2">
    <source>
        <dbReference type="ARBA" id="ARBA00023242"/>
    </source>
</evidence>
<keyword evidence="5" id="KW-1185">Reference proteome</keyword>
<gene>
    <name evidence="4" type="ORF">GBAR_LOCUS30277</name>
</gene>
<feature type="compositionally biased region" description="Low complexity" evidence="3">
    <location>
        <begin position="295"/>
        <end position="307"/>
    </location>
</feature>
<evidence type="ECO:0000256" key="1">
    <source>
        <dbReference type="ARBA" id="ARBA00004123"/>
    </source>
</evidence>
<dbReference type="Gene3D" id="1.25.40.10">
    <property type="entry name" value="Tetratricopeptide repeat domain"/>
    <property type="match status" value="1"/>
</dbReference>
<keyword evidence="2" id="KW-0539">Nucleus</keyword>
<dbReference type="PANTHER" id="PTHR15502">
    <property type="entry name" value="CALCINEURIN-BINDING PROTEIN CABIN 1-RELATED"/>
    <property type="match status" value="1"/>
</dbReference>
<sequence length="1190" mass="133279">MKFAALNKETSAERTARPEPPERKATREAQESGCLQRYHEAIRLQQAGETGRARALYCEILGSKVMEEAEATMLRLKFLTFKNLGSIARGCGDDSAALDAFIQAVDVDGSDVTVWYQMGLAATSLGNLLLARTALDEARRCHAHYWPAIDLLCSLLLALNDDISCLQLISEVLPHLPDFPRGLAYLHHLADSSPQLLTFMPRLRLYLMKPCPPETEKLVEEAKQLARRRGLLLEVKVLEEPIKPPKPLAYYSLHSLGQSLVSLYRHCISLSSPSLASPIDVQLLCEGTSERPLLPNLVNLAPPTSSEEVSEEESGEGERREAKRRNPDLPTPVLPKRRSSRVKSRREQVCASERFAHFLPECLRGCEFGDVCALSPLPLSGEAPLPSFTDQSDCSVLDQPRLSSHVVKAFLQEHSRNSGVVSLIYNYLLLLAQRYNWHWSETSFSVVKVYMELYELVQSHLIFPSPLCSPGDPDYISLQNTAMICQCYSELKLDHLQRCPSSPTPLSLSQALSFSQMSCSDNGWSGSQEFLLRVRWCMFKRRQLEMDSRGALAVLRECHCLLEEKRCRVQVLPNLRQDPCISPVQVSRKIKDLEQVLASQEVFGMFESGDHSGVVSCLRPMLDWTSDNFSQLLLGGGDNEEQTPISLLLLSLLAMKRWQECLLCSVAGLQELLVSYKLGNERWVSALHTVYTHLDRCLEEAPGDLLQECGESLQRHLVVCVFRTLELQVEMTDSPLFHLLPLSLPCSVLYFSLLSLWEDGDVAMETRPEPGVDVMETETEQLPVVVEETDREAILGASPAVTTNQEGCRVSGSRWGLQFLCDVHDYLGGGGQGWCVGDKGRILHILVCRLREELRQLTAHPPKTRVALLRELEQCYYCLYGHPHKKAKAWGLQDHGAEQLPLTWDSAQVLLEFYHPSFLPAVEENRALTPELVSLYRKLVDIIPDTGKVIPLSVIAGYIEGRLESLPLPSPPAPHTSLVSEIFYLLADDALKSSDFFSALHNYTQSVCYCPERVDTWAGLALARARTVMKKLDRRDVRGGMEAVLQKQVTPILRCFKRALALGSQHHYITEKYGLFCYTVQSYCSQIITMPHLYSGKVELMSWAERSRRGLLKLARQCFHSALSKVGGARAWLYGLVAAKAGVKLGHPPAETLPLLTSVAKQLSSGDVIPPASVELRGPWMTWIEVRSFR</sequence>
<name>A0AA35TYN0_GEOBA</name>
<dbReference type="InterPro" id="IPR033053">
    <property type="entry name" value="Hir3/CABIN1"/>
</dbReference>
<dbReference type="Proteomes" id="UP001174909">
    <property type="component" value="Unassembled WGS sequence"/>
</dbReference>
<feature type="region of interest" description="Disordered" evidence="3">
    <location>
        <begin position="295"/>
        <end position="340"/>
    </location>
</feature>
<dbReference type="InterPro" id="IPR011990">
    <property type="entry name" value="TPR-like_helical_dom_sf"/>
</dbReference>
<organism evidence="4 5">
    <name type="scientific">Geodia barretti</name>
    <name type="common">Barrett's horny sponge</name>
    <dbReference type="NCBI Taxonomy" id="519541"/>
    <lineage>
        <taxon>Eukaryota</taxon>
        <taxon>Metazoa</taxon>
        <taxon>Porifera</taxon>
        <taxon>Demospongiae</taxon>
        <taxon>Heteroscleromorpha</taxon>
        <taxon>Tetractinellida</taxon>
        <taxon>Astrophorina</taxon>
        <taxon>Geodiidae</taxon>
        <taxon>Geodia</taxon>
    </lineage>
</organism>
<accession>A0AA35TYN0</accession>
<comment type="caution">
    <text evidence="4">The sequence shown here is derived from an EMBL/GenBank/DDBJ whole genome shotgun (WGS) entry which is preliminary data.</text>
</comment>
<feature type="compositionally biased region" description="Basic and acidic residues" evidence="3">
    <location>
        <begin position="10"/>
        <end position="30"/>
    </location>
</feature>